<reference evidence="2" key="1">
    <citation type="journal article" date="2019" name="Int. J. Syst. Evol. Microbiol.">
        <title>The Global Catalogue of Microorganisms (GCM) 10K type strain sequencing project: providing services to taxonomists for standard genome sequencing and annotation.</title>
        <authorList>
            <consortium name="The Broad Institute Genomics Platform"/>
            <consortium name="The Broad Institute Genome Sequencing Center for Infectious Disease"/>
            <person name="Wu L."/>
            <person name="Ma J."/>
        </authorList>
    </citation>
    <scope>NUCLEOTIDE SEQUENCE [LARGE SCALE GENOMIC DNA]</scope>
    <source>
        <strain evidence="2">JCM 16904</strain>
    </source>
</reference>
<keyword evidence="2" id="KW-1185">Reference proteome</keyword>
<accession>A0ABP7DCH8</accession>
<dbReference type="Proteomes" id="UP001500902">
    <property type="component" value="Unassembled WGS sequence"/>
</dbReference>
<proteinExistence type="predicted"/>
<evidence type="ECO:0000313" key="2">
    <source>
        <dbReference type="Proteomes" id="UP001500902"/>
    </source>
</evidence>
<name>A0ABP7DCH8_9ACTN</name>
<organism evidence="1 2">
    <name type="scientific">Nonomuraea antimicrobica</name>
    <dbReference type="NCBI Taxonomy" id="561173"/>
    <lineage>
        <taxon>Bacteria</taxon>
        <taxon>Bacillati</taxon>
        <taxon>Actinomycetota</taxon>
        <taxon>Actinomycetes</taxon>
        <taxon>Streptosporangiales</taxon>
        <taxon>Streptosporangiaceae</taxon>
        <taxon>Nonomuraea</taxon>
    </lineage>
</organism>
<sequence length="265" mass="28861">MRERATARRYTAAYKARILEEYDRLDKAGKGALLRREGLYSSLISSWSTALTSRLPRDADMRILAEERLTEMRIRCQTPDMADASVVTAIISAAGGMVGALSALGGVALTNRAAARKEEREARRRREEQQTQAREQAYGDLLGGVLKLRLQVEVAAHHPWEDMNERLAAIEAQAASVGDLASRAAVLCPGEVAGTARALATAAYGLASQATRHTRMSFDDGGQFVSGQMLEPPSFQRLDRCVDDFCRVAVEPEDAQEPPGVSPKS</sequence>
<evidence type="ECO:0000313" key="1">
    <source>
        <dbReference type="EMBL" id="GAA3701337.1"/>
    </source>
</evidence>
<gene>
    <name evidence="1" type="ORF">GCM10022224_079040</name>
</gene>
<dbReference type="EMBL" id="BAAAZP010000163">
    <property type="protein sequence ID" value="GAA3701337.1"/>
    <property type="molecule type" value="Genomic_DNA"/>
</dbReference>
<comment type="caution">
    <text evidence="1">The sequence shown here is derived from an EMBL/GenBank/DDBJ whole genome shotgun (WGS) entry which is preliminary data.</text>
</comment>
<protein>
    <submittedName>
        <fullName evidence="1">Uncharacterized protein</fullName>
    </submittedName>
</protein>